<comment type="caution">
    <text evidence="2">The sequence shown here is derived from an EMBL/GenBank/DDBJ whole genome shotgun (WGS) entry which is preliminary data.</text>
</comment>
<name>A0A0L0QPE2_VIRPA</name>
<dbReference type="InterPro" id="IPR001279">
    <property type="entry name" value="Metallo-B-lactamas"/>
</dbReference>
<proteinExistence type="predicted"/>
<dbReference type="InterPro" id="IPR050662">
    <property type="entry name" value="Sec-metab_biosynth-thioest"/>
</dbReference>
<keyword evidence="3" id="KW-1185">Reference proteome</keyword>
<sequence>MKVIEQTISQITLPTPFAVGDVHVYMLAGDTLSIVDAGVKTKEAWEALTTQLKELGYRPNDIEQIFITHHHPDHIGLTEQFPKAKHIAAHPNVDRWLTRDQQYLAHYMHFFEQYFIESGIPKVFYHALDQLEATMDFAGKGEVTIPLVEGDTLPGHPDWKVVETKGHAQSHLSFLRVHDHLLIGGDHILQHISSNPIMEPPEIGKTIEYRPQPMLQYRKNLQKCIDIGVKKVLPGHGEIVEHPQHLIFSRLAKQEERADYVYDILQQSRCALTPYEICTKLFPKQFKKQIDLTMSETIGQLDYLESLERVRKRKEDGKIVYEASIIDK</sequence>
<dbReference type="Pfam" id="PF00753">
    <property type="entry name" value="Lactamase_B"/>
    <property type="match status" value="1"/>
</dbReference>
<evidence type="ECO:0000313" key="3">
    <source>
        <dbReference type="Proteomes" id="UP000036780"/>
    </source>
</evidence>
<reference evidence="3" key="1">
    <citation type="submission" date="2015-07" db="EMBL/GenBank/DDBJ databases">
        <title>Fjat-10053 dsm26.</title>
        <authorList>
            <person name="Liu B."/>
            <person name="Wang J."/>
            <person name="Zhu Y."/>
            <person name="Liu G."/>
            <person name="Chen Q."/>
            <person name="Chen Z."/>
            <person name="Lan J."/>
            <person name="Che J."/>
            <person name="Ge C."/>
            <person name="Shi H."/>
            <person name="Pan Z."/>
            <person name="Liu X."/>
        </authorList>
    </citation>
    <scope>NUCLEOTIDE SEQUENCE [LARGE SCALE GENOMIC DNA]</scope>
    <source>
        <strain evidence="3">DSM 26</strain>
    </source>
</reference>
<gene>
    <name evidence="2" type="ORF">AFK71_18860</name>
</gene>
<accession>A0A0L0QPE2</accession>
<dbReference type="SMART" id="SM00849">
    <property type="entry name" value="Lactamase_B"/>
    <property type="match status" value="1"/>
</dbReference>
<dbReference type="Gene3D" id="3.60.15.10">
    <property type="entry name" value="Ribonuclease Z/Hydroxyacylglutathione hydrolase-like"/>
    <property type="match status" value="1"/>
</dbReference>
<dbReference type="PANTHER" id="PTHR23131:SF4">
    <property type="entry name" value="METALLO-BETA-LACTAMASE SUPERFAMILY POTEIN"/>
    <property type="match status" value="1"/>
</dbReference>
<feature type="domain" description="Metallo-beta-lactamase" evidence="1">
    <location>
        <begin position="21"/>
        <end position="236"/>
    </location>
</feature>
<organism evidence="2 3">
    <name type="scientific">Virgibacillus pantothenticus</name>
    <dbReference type="NCBI Taxonomy" id="1473"/>
    <lineage>
        <taxon>Bacteria</taxon>
        <taxon>Bacillati</taxon>
        <taxon>Bacillota</taxon>
        <taxon>Bacilli</taxon>
        <taxon>Bacillales</taxon>
        <taxon>Bacillaceae</taxon>
        <taxon>Virgibacillus</taxon>
    </lineage>
</organism>
<dbReference type="OrthoDB" id="2971563at2"/>
<dbReference type="AlphaFoldDB" id="A0A0L0QPE2"/>
<dbReference type="Proteomes" id="UP000036780">
    <property type="component" value="Unassembled WGS sequence"/>
</dbReference>
<evidence type="ECO:0000259" key="1">
    <source>
        <dbReference type="SMART" id="SM00849"/>
    </source>
</evidence>
<evidence type="ECO:0000313" key="2">
    <source>
        <dbReference type="EMBL" id="KNE20434.1"/>
    </source>
</evidence>
<dbReference type="EMBL" id="LGTO01000007">
    <property type="protein sequence ID" value="KNE20434.1"/>
    <property type="molecule type" value="Genomic_DNA"/>
</dbReference>
<dbReference type="PANTHER" id="PTHR23131">
    <property type="entry name" value="ENDORIBONUCLEASE LACTB2"/>
    <property type="match status" value="1"/>
</dbReference>
<dbReference type="SUPFAM" id="SSF56281">
    <property type="entry name" value="Metallo-hydrolase/oxidoreductase"/>
    <property type="match status" value="1"/>
</dbReference>
<dbReference type="PATRIC" id="fig|1473.5.peg.2511"/>
<dbReference type="InterPro" id="IPR036866">
    <property type="entry name" value="RibonucZ/Hydroxyglut_hydro"/>
</dbReference>
<protein>
    <submittedName>
        <fullName evidence="2">Beta-lactamase</fullName>
    </submittedName>
</protein>